<accession>A0AAE0HXC9</accession>
<keyword evidence="1" id="KW-0472">Membrane</keyword>
<keyword evidence="3" id="KW-1185">Reference proteome</keyword>
<protein>
    <recommendedName>
        <fullName evidence="4">DUF1772-domain-containing protein</fullName>
    </recommendedName>
</protein>
<organism evidence="2 3">
    <name type="scientific">Apodospora peruviana</name>
    <dbReference type="NCBI Taxonomy" id="516989"/>
    <lineage>
        <taxon>Eukaryota</taxon>
        <taxon>Fungi</taxon>
        <taxon>Dikarya</taxon>
        <taxon>Ascomycota</taxon>
        <taxon>Pezizomycotina</taxon>
        <taxon>Sordariomycetes</taxon>
        <taxon>Sordariomycetidae</taxon>
        <taxon>Sordariales</taxon>
        <taxon>Lasiosphaeriaceae</taxon>
        <taxon>Apodospora</taxon>
    </lineage>
</organism>
<evidence type="ECO:0000313" key="2">
    <source>
        <dbReference type="EMBL" id="KAK3314619.1"/>
    </source>
</evidence>
<dbReference type="Pfam" id="PF08592">
    <property type="entry name" value="Anthrone_oxy"/>
    <property type="match status" value="1"/>
</dbReference>
<reference evidence="2" key="1">
    <citation type="journal article" date="2023" name="Mol. Phylogenet. Evol.">
        <title>Genome-scale phylogeny and comparative genomics of the fungal order Sordariales.</title>
        <authorList>
            <person name="Hensen N."/>
            <person name="Bonometti L."/>
            <person name="Westerberg I."/>
            <person name="Brannstrom I.O."/>
            <person name="Guillou S."/>
            <person name="Cros-Aarteil S."/>
            <person name="Calhoun S."/>
            <person name="Haridas S."/>
            <person name="Kuo A."/>
            <person name="Mondo S."/>
            <person name="Pangilinan J."/>
            <person name="Riley R."/>
            <person name="LaButti K."/>
            <person name="Andreopoulos B."/>
            <person name="Lipzen A."/>
            <person name="Chen C."/>
            <person name="Yan M."/>
            <person name="Daum C."/>
            <person name="Ng V."/>
            <person name="Clum A."/>
            <person name="Steindorff A."/>
            <person name="Ohm R.A."/>
            <person name="Martin F."/>
            <person name="Silar P."/>
            <person name="Natvig D.O."/>
            <person name="Lalanne C."/>
            <person name="Gautier V."/>
            <person name="Ament-Velasquez S.L."/>
            <person name="Kruys A."/>
            <person name="Hutchinson M.I."/>
            <person name="Powell A.J."/>
            <person name="Barry K."/>
            <person name="Miller A.N."/>
            <person name="Grigoriev I.V."/>
            <person name="Debuchy R."/>
            <person name="Gladieux P."/>
            <person name="Hiltunen Thoren M."/>
            <person name="Johannesson H."/>
        </authorList>
    </citation>
    <scope>NUCLEOTIDE SEQUENCE</scope>
    <source>
        <strain evidence="2">CBS 118394</strain>
    </source>
</reference>
<evidence type="ECO:0008006" key="4">
    <source>
        <dbReference type="Google" id="ProtNLM"/>
    </source>
</evidence>
<keyword evidence="1" id="KW-1133">Transmembrane helix</keyword>
<feature type="transmembrane region" description="Helical" evidence="1">
    <location>
        <begin position="51"/>
        <end position="70"/>
    </location>
</feature>
<evidence type="ECO:0000256" key="1">
    <source>
        <dbReference type="SAM" id="Phobius"/>
    </source>
</evidence>
<proteinExistence type="predicted"/>
<feature type="transmembrane region" description="Helical" evidence="1">
    <location>
        <begin position="142"/>
        <end position="160"/>
    </location>
</feature>
<dbReference type="Proteomes" id="UP001283341">
    <property type="component" value="Unassembled WGS sequence"/>
</dbReference>
<evidence type="ECO:0000313" key="3">
    <source>
        <dbReference type="Proteomes" id="UP001283341"/>
    </source>
</evidence>
<dbReference type="AlphaFoldDB" id="A0AAE0HXC9"/>
<keyword evidence="1" id="KW-0812">Transmembrane</keyword>
<name>A0AAE0HXC9_9PEZI</name>
<comment type="caution">
    <text evidence="2">The sequence shown here is derived from an EMBL/GenBank/DDBJ whole genome shotgun (WGS) entry which is preliminary data.</text>
</comment>
<dbReference type="InterPro" id="IPR013901">
    <property type="entry name" value="Anthrone_oxy"/>
</dbReference>
<sequence>MTTLAVTKGLAIAASFLTGGASSAVSLVVVPTLLAAPHNIAVKQFKLLHSLKWATHPSSGFAAALLHGFVAYRYRQLGLGSWSRWATSAALMGALLPWALGAVEPVSRQLVVIAGTSENREGGTEVSVKTEALLRKWDVLNGVKGVVAVIAGAIGLWTVLDGN</sequence>
<reference evidence="2" key="2">
    <citation type="submission" date="2023-06" db="EMBL/GenBank/DDBJ databases">
        <authorList>
            <consortium name="Lawrence Berkeley National Laboratory"/>
            <person name="Haridas S."/>
            <person name="Hensen N."/>
            <person name="Bonometti L."/>
            <person name="Westerberg I."/>
            <person name="Brannstrom I.O."/>
            <person name="Guillou S."/>
            <person name="Cros-Aarteil S."/>
            <person name="Calhoun S."/>
            <person name="Kuo A."/>
            <person name="Mondo S."/>
            <person name="Pangilinan J."/>
            <person name="Riley R."/>
            <person name="Labutti K."/>
            <person name="Andreopoulos B."/>
            <person name="Lipzen A."/>
            <person name="Chen C."/>
            <person name="Yanf M."/>
            <person name="Daum C."/>
            <person name="Ng V."/>
            <person name="Clum A."/>
            <person name="Steindorff A."/>
            <person name="Ohm R."/>
            <person name="Martin F."/>
            <person name="Silar P."/>
            <person name="Natvig D."/>
            <person name="Lalanne C."/>
            <person name="Gautier V."/>
            <person name="Ament-Velasquez S.L."/>
            <person name="Kruys A."/>
            <person name="Hutchinson M.I."/>
            <person name="Powell A.J."/>
            <person name="Barry K."/>
            <person name="Miller A.N."/>
            <person name="Grigoriev I.V."/>
            <person name="Debuchy R."/>
            <person name="Gladieux P."/>
            <person name="Thoren M.H."/>
            <person name="Johannesson H."/>
        </authorList>
    </citation>
    <scope>NUCLEOTIDE SEQUENCE</scope>
    <source>
        <strain evidence="2">CBS 118394</strain>
    </source>
</reference>
<gene>
    <name evidence="2" type="ORF">B0H66DRAFT_563242</name>
</gene>
<dbReference type="EMBL" id="JAUEDM010000006">
    <property type="protein sequence ID" value="KAK3314619.1"/>
    <property type="molecule type" value="Genomic_DNA"/>
</dbReference>